<comment type="function">
    <text evidence="10">Cell surface proteoglycan.</text>
</comment>
<evidence type="ECO:0000313" key="15">
    <source>
        <dbReference type="Proteomes" id="UP000694392"/>
    </source>
</evidence>
<evidence type="ECO:0000256" key="9">
    <source>
        <dbReference type="ARBA" id="ARBA00023207"/>
    </source>
</evidence>
<dbReference type="GO" id="GO:0048813">
    <property type="term" value="P:dendrite morphogenesis"/>
    <property type="evidence" value="ECO:0007669"/>
    <property type="project" value="TreeGrafter"/>
</dbReference>
<keyword evidence="3 10" id="KW-0812">Transmembrane</keyword>
<comment type="subcellular location">
    <subcellularLocation>
        <location evidence="1 10">Membrane</location>
        <topology evidence="1 10">Single-pass type I membrane protein</topology>
    </subcellularLocation>
</comment>
<reference evidence="14" key="2">
    <citation type="submission" date="2025-09" db="UniProtKB">
        <authorList>
            <consortium name="Ensembl"/>
        </authorList>
    </citation>
    <scope>IDENTIFICATION</scope>
</reference>
<dbReference type="OMA" id="ASASGSX"/>
<evidence type="ECO:0000256" key="10">
    <source>
        <dbReference type="RuleBase" id="RU000649"/>
    </source>
</evidence>
<dbReference type="Pfam" id="PF01034">
    <property type="entry name" value="Syndecan"/>
    <property type="match status" value="1"/>
</dbReference>
<evidence type="ECO:0000313" key="14">
    <source>
        <dbReference type="Ensembl" id="ENSSPUP00000006506.1"/>
    </source>
</evidence>
<protein>
    <recommendedName>
        <fullName evidence="10">Syndecan</fullName>
    </recommendedName>
</protein>
<dbReference type="GO" id="GO:0009986">
    <property type="term" value="C:cell surface"/>
    <property type="evidence" value="ECO:0007669"/>
    <property type="project" value="TreeGrafter"/>
</dbReference>
<dbReference type="GO" id="GO:0016477">
    <property type="term" value="P:cell migration"/>
    <property type="evidence" value="ECO:0007669"/>
    <property type="project" value="TreeGrafter"/>
</dbReference>
<dbReference type="InterPro" id="IPR027789">
    <property type="entry name" value="Syndecan/Neurexin_dom"/>
</dbReference>
<comment type="similarity">
    <text evidence="2 10">Belongs to the syndecan proteoglycan family.</text>
</comment>
<name>A0A8D0L3R4_SPHPU</name>
<evidence type="ECO:0000256" key="7">
    <source>
        <dbReference type="ARBA" id="ARBA00023136"/>
    </source>
</evidence>
<evidence type="ECO:0000256" key="2">
    <source>
        <dbReference type="ARBA" id="ARBA00005343"/>
    </source>
</evidence>
<feature type="transmembrane region" description="Helical" evidence="12">
    <location>
        <begin position="103"/>
        <end position="129"/>
    </location>
</feature>
<keyword evidence="7 12" id="KW-0472">Membrane</keyword>
<organism evidence="14 15">
    <name type="scientific">Sphenodon punctatus</name>
    <name type="common">Tuatara</name>
    <name type="synonym">Hatteria punctata</name>
    <dbReference type="NCBI Taxonomy" id="8508"/>
    <lineage>
        <taxon>Eukaryota</taxon>
        <taxon>Metazoa</taxon>
        <taxon>Chordata</taxon>
        <taxon>Craniata</taxon>
        <taxon>Vertebrata</taxon>
        <taxon>Euteleostomi</taxon>
        <taxon>Lepidosauria</taxon>
        <taxon>Sphenodontia</taxon>
        <taxon>Sphenodontidae</taxon>
        <taxon>Sphenodon</taxon>
    </lineage>
</organism>
<reference evidence="14" key="1">
    <citation type="submission" date="2025-08" db="UniProtKB">
        <authorList>
            <consortium name="Ensembl"/>
        </authorList>
    </citation>
    <scope>IDENTIFICATION</scope>
</reference>
<keyword evidence="5 10" id="KW-0654">Proteoglycan</keyword>
<proteinExistence type="inferred from homology"/>
<evidence type="ECO:0000256" key="5">
    <source>
        <dbReference type="ARBA" id="ARBA00022974"/>
    </source>
</evidence>
<accession>A0A8D0L3R4</accession>
<dbReference type="InterPro" id="IPR030479">
    <property type="entry name" value="Syndecan_CS"/>
</dbReference>
<feature type="domain" description="Syndecan/Neurexin" evidence="13">
    <location>
        <begin position="101"/>
        <end position="159"/>
    </location>
</feature>
<evidence type="ECO:0000256" key="4">
    <source>
        <dbReference type="ARBA" id="ARBA00022729"/>
    </source>
</evidence>
<dbReference type="PANTHER" id="PTHR10915:SF6">
    <property type="entry name" value="SYNDECAN-2"/>
    <property type="match status" value="1"/>
</dbReference>
<evidence type="ECO:0000259" key="13">
    <source>
        <dbReference type="Pfam" id="PF01034"/>
    </source>
</evidence>
<dbReference type="GO" id="GO:0016020">
    <property type="term" value="C:membrane"/>
    <property type="evidence" value="ECO:0007669"/>
    <property type="project" value="UniProtKB-SubCell"/>
</dbReference>
<evidence type="ECO:0000256" key="8">
    <source>
        <dbReference type="ARBA" id="ARBA00023180"/>
    </source>
</evidence>
<dbReference type="InterPro" id="IPR001050">
    <property type="entry name" value="Syndecan"/>
</dbReference>
<feature type="region of interest" description="Disordered" evidence="11">
    <location>
        <begin position="31"/>
        <end position="97"/>
    </location>
</feature>
<evidence type="ECO:0000256" key="3">
    <source>
        <dbReference type="ARBA" id="ARBA00022692"/>
    </source>
</evidence>
<keyword evidence="15" id="KW-1185">Reference proteome</keyword>
<keyword evidence="4" id="KW-0732">Signal</keyword>
<dbReference type="PANTHER" id="PTHR10915">
    <property type="entry name" value="SYNDECAN"/>
    <property type="match status" value="1"/>
</dbReference>
<sequence length="161" mass="17482">LRHLWCLLPSGSELTSDKDLYLDNSSVEEASGVYPIDDDDYSSGSGSGAKEEEDNTVIAATSRTLPKIPPTSDAPKAETTTLKTQTKIPAQTKSPEETDKEKIQVLAAVVAGGVIGFLFAIFLILLLVYRMRKKDEGSYDLGECKPSSAAYQKAPTKEFYV</sequence>
<evidence type="ECO:0000256" key="12">
    <source>
        <dbReference type="SAM" id="Phobius"/>
    </source>
</evidence>
<dbReference type="GeneTree" id="ENSGT00940000157222"/>
<evidence type="ECO:0000256" key="11">
    <source>
        <dbReference type="SAM" id="MobiDB-lite"/>
    </source>
</evidence>
<feature type="compositionally biased region" description="Polar residues" evidence="11">
    <location>
        <begin position="78"/>
        <end position="93"/>
    </location>
</feature>
<evidence type="ECO:0000256" key="1">
    <source>
        <dbReference type="ARBA" id="ARBA00004479"/>
    </source>
</evidence>
<keyword evidence="8 10" id="KW-0325">Glycoprotein</keyword>
<dbReference type="AlphaFoldDB" id="A0A8D0L3R4"/>
<dbReference type="Proteomes" id="UP000694392">
    <property type="component" value="Unplaced"/>
</dbReference>
<keyword evidence="6 12" id="KW-1133">Transmembrane helix</keyword>
<keyword evidence="9 10" id="KW-0357">Heparan sulfate</keyword>
<dbReference type="PROSITE" id="PS00964">
    <property type="entry name" value="SYNDECAN"/>
    <property type="match status" value="1"/>
</dbReference>
<dbReference type="Ensembl" id="ENSSPUT00000006923.1">
    <property type="protein sequence ID" value="ENSSPUP00000006506.1"/>
    <property type="gene ID" value="ENSSPUG00000005011.1"/>
</dbReference>
<evidence type="ECO:0000256" key="6">
    <source>
        <dbReference type="ARBA" id="ARBA00022989"/>
    </source>
</evidence>